<dbReference type="PANTHER" id="PTHR47894">
    <property type="entry name" value="HTH-TYPE TRANSCRIPTIONAL REGULATOR GADX"/>
    <property type="match status" value="1"/>
</dbReference>
<dbReference type="InterPro" id="IPR032687">
    <property type="entry name" value="AraC-type_N"/>
</dbReference>
<keyword evidence="1" id="KW-0238">DNA-binding</keyword>
<dbReference type="Pfam" id="PF12625">
    <property type="entry name" value="Arabinose_bd"/>
    <property type="match status" value="1"/>
</dbReference>
<evidence type="ECO:0000259" key="2">
    <source>
        <dbReference type="PROSITE" id="PS01124"/>
    </source>
</evidence>
<dbReference type="PANTHER" id="PTHR47894:SF4">
    <property type="entry name" value="HTH-TYPE TRANSCRIPTIONAL REGULATOR GADX"/>
    <property type="match status" value="1"/>
</dbReference>
<proteinExistence type="predicted"/>
<evidence type="ECO:0000313" key="4">
    <source>
        <dbReference type="Proteomes" id="UP001166291"/>
    </source>
</evidence>
<dbReference type="InterPro" id="IPR018060">
    <property type="entry name" value="HTH_AraC"/>
</dbReference>
<dbReference type="EMBL" id="JAHWDQ010000004">
    <property type="protein sequence ID" value="MBW2942156.1"/>
    <property type="molecule type" value="Genomic_DNA"/>
</dbReference>
<sequence length="339" mass="38084">MSLIRSGAIAGFSALVSRYEVNPVDLLTRVGLSSAQLRDPNNYIAYSQVARLLELAAESCGQMLFGLLLAQRQTSTVLGDIALGWSQQPTMQAAIDKASQQLYLHVRGLELQQRIEGDMLRFEFAFMVGSHRGIQQLIQLSYGHLCNFIDELVGAESRELQLSLHQSAGEQDLVSLLPRYASRLLFGAADNFIKVPLRWGARKPHVDTALLAEHFRLYVSNLEQSYPDSVSDRIKSVLGRLLRSGDCSVTRVAAVLDLQPRVLQKRLAAQGMTYSSLLRETRQQIAEQYLANNAMSVTELALNLGYAEVAVFSRHFKQWTGLSPRQWQRQRQKNTSYNR</sequence>
<gene>
    <name evidence="3" type="ORF">KXJ70_15270</name>
</gene>
<evidence type="ECO:0000313" key="3">
    <source>
        <dbReference type="EMBL" id="MBW2942156.1"/>
    </source>
</evidence>
<evidence type="ECO:0000256" key="1">
    <source>
        <dbReference type="ARBA" id="ARBA00023125"/>
    </source>
</evidence>
<dbReference type="RefSeq" id="WP_219044393.1">
    <property type="nucleotide sequence ID" value="NZ_JAHWDQ010000004.1"/>
</dbReference>
<dbReference type="Pfam" id="PF12833">
    <property type="entry name" value="HTH_18"/>
    <property type="match status" value="1"/>
</dbReference>
<accession>A0ABS6VUZ3</accession>
<dbReference type="SMART" id="SM00342">
    <property type="entry name" value="HTH_ARAC"/>
    <property type="match status" value="1"/>
</dbReference>
<protein>
    <submittedName>
        <fullName evidence="3">AraC family transcriptional regulator</fullName>
    </submittedName>
</protein>
<comment type="caution">
    <text evidence="3">The sequence shown here is derived from an EMBL/GenBank/DDBJ whole genome shotgun (WGS) entry which is preliminary data.</text>
</comment>
<dbReference type="PROSITE" id="PS01124">
    <property type="entry name" value="HTH_ARAC_FAMILY_2"/>
    <property type="match status" value="1"/>
</dbReference>
<keyword evidence="4" id="KW-1185">Reference proteome</keyword>
<reference evidence="3" key="1">
    <citation type="submission" date="2021-07" db="EMBL/GenBank/DDBJ databases">
        <title>Zhongshania sp. CAU 1632 isolated from seawater.</title>
        <authorList>
            <person name="Kim W."/>
        </authorList>
    </citation>
    <scope>NUCLEOTIDE SEQUENCE</scope>
    <source>
        <strain evidence="3">CAU 1632</strain>
    </source>
</reference>
<dbReference type="Proteomes" id="UP001166291">
    <property type="component" value="Unassembled WGS sequence"/>
</dbReference>
<name>A0ABS6VUZ3_9GAMM</name>
<organism evidence="3 4">
    <name type="scientific">Zhongshania aquimaris</name>
    <dbReference type="NCBI Taxonomy" id="2857107"/>
    <lineage>
        <taxon>Bacteria</taxon>
        <taxon>Pseudomonadati</taxon>
        <taxon>Pseudomonadota</taxon>
        <taxon>Gammaproteobacteria</taxon>
        <taxon>Cellvibrionales</taxon>
        <taxon>Spongiibacteraceae</taxon>
        <taxon>Zhongshania</taxon>
    </lineage>
</organism>
<feature type="domain" description="HTH araC/xylS-type" evidence="2">
    <location>
        <begin position="232"/>
        <end position="330"/>
    </location>
</feature>